<dbReference type="Pfam" id="PF01370">
    <property type="entry name" value="Epimerase"/>
    <property type="match status" value="1"/>
</dbReference>
<comment type="caution">
    <text evidence="5">The sequence shown here is derived from an EMBL/GenBank/DDBJ whole genome shotgun (WGS) entry which is preliminary data.</text>
</comment>
<sequence length="275" mass="30588">MNSVLVTGAAGRVGTAVTDHLEGEYSFTALDREPAPDIESVTADITDSDAITPAFDGQDAVVHLAGEPSTEASWDAVLQNNIVGMYNCLEAARNAEVESFVFASSNHVVGMYEDEFAPDLYEPGFGLVVDHTAPPRPDSFYGTSKLFGEAMGRQYVETFEYPKRFYALRIGSVRSPRYDHPFGDAERGVDDGRYTRDSAEYDATVTRMRATWHSRRDLAHQVDRCLRDDSVEFDIFYGVSDNPTRWFDVEHARATIGYRPKDSADDWSGPPERSG</sequence>
<evidence type="ECO:0000259" key="4">
    <source>
        <dbReference type="SMART" id="SM00822"/>
    </source>
</evidence>
<keyword evidence="3" id="KW-0520">NAD</keyword>
<dbReference type="InterPro" id="IPR057326">
    <property type="entry name" value="KR_dom"/>
</dbReference>
<accession>A0ABD6AW21</accession>
<dbReference type="InterPro" id="IPR036291">
    <property type="entry name" value="NAD(P)-bd_dom_sf"/>
</dbReference>
<dbReference type="SUPFAM" id="SSF51735">
    <property type="entry name" value="NAD(P)-binding Rossmann-fold domains"/>
    <property type="match status" value="1"/>
</dbReference>
<dbReference type="AlphaFoldDB" id="A0ABD6AW21"/>
<dbReference type="SMART" id="SM00822">
    <property type="entry name" value="PKS_KR"/>
    <property type="match status" value="1"/>
</dbReference>
<feature type="domain" description="Ketoreductase" evidence="4">
    <location>
        <begin position="2"/>
        <end position="138"/>
    </location>
</feature>
<keyword evidence="2" id="KW-0560">Oxidoreductase</keyword>
<evidence type="ECO:0000256" key="1">
    <source>
        <dbReference type="ARBA" id="ARBA00007637"/>
    </source>
</evidence>
<dbReference type="Gene3D" id="3.40.50.720">
    <property type="entry name" value="NAD(P)-binding Rossmann-like Domain"/>
    <property type="match status" value="1"/>
</dbReference>
<evidence type="ECO:0000313" key="5">
    <source>
        <dbReference type="EMBL" id="MFD1514095.1"/>
    </source>
</evidence>
<proteinExistence type="inferred from homology"/>
<dbReference type="EMBL" id="JBHUDC010000006">
    <property type="protein sequence ID" value="MFD1514095.1"/>
    <property type="molecule type" value="Genomic_DNA"/>
</dbReference>
<dbReference type="RefSeq" id="WP_250874068.1">
    <property type="nucleotide sequence ID" value="NZ_JALXFV010000006.1"/>
</dbReference>
<dbReference type="InterPro" id="IPR001509">
    <property type="entry name" value="Epimerase_deHydtase"/>
</dbReference>
<gene>
    <name evidence="5" type="ORF">ACFSBT_12475</name>
</gene>
<dbReference type="Proteomes" id="UP001597187">
    <property type="component" value="Unassembled WGS sequence"/>
</dbReference>
<evidence type="ECO:0000313" key="6">
    <source>
        <dbReference type="Proteomes" id="UP001597187"/>
    </source>
</evidence>
<dbReference type="PANTHER" id="PTHR43103">
    <property type="entry name" value="NUCLEOSIDE-DIPHOSPHATE-SUGAR EPIMERASE"/>
    <property type="match status" value="1"/>
</dbReference>
<evidence type="ECO:0000256" key="2">
    <source>
        <dbReference type="ARBA" id="ARBA00023002"/>
    </source>
</evidence>
<dbReference type="PANTHER" id="PTHR43103:SF5">
    <property type="entry name" value="4-EPIMERASE, PUTATIVE (AFU_ORTHOLOGUE AFUA_7G00360)-RELATED"/>
    <property type="match status" value="1"/>
</dbReference>
<organism evidence="5 6">
    <name type="scientific">Halomarina rubra</name>
    <dbReference type="NCBI Taxonomy" id="2071873"/>
    <lineage>
        <taxon>Archaea</taxon>
        <taxon>Methanobacteriati</taxon>
        <taxon>Methanobacteriota</taxon>
        <taxon>Stenosarchaea group</taxon>
        <taxon>Halobacteria</taxon>
        <taxon>Halobacteriales</taxon>
        <taxon>Natronomonadaceae</taxon>
        <taxon>Halomarina</taxon>
    </lineage>
</organism>
<dbReference type="GO" id="GO:0016491">
    <property type="term" value="F:oxidoreductase activity"/>
    <property type="evidence" value="ECO:0007669"/>
    <property type="project" value="UniProtKB-KW"/>
</dbReference>
<evidence type="ECO:0000256" key="3">
    <source>
        <dbReference type="ARBA" id="ARBA00023027"/>
    </source>
</evidence>
<protein>
    <submittedName>
        <fullName evidence="5">NAD-dependent epimerase/dehydratase family protein</fullName>
    </submittedName>
</protein>
<reference evidence="5 6" key="1">
    <citation type="journal article" date="2019" name="Int. J. Syst. Evol. Microbiol.">
        <title>The Global Catalogue of Microorganisms (GCM) 10K type strain sequencing project: providing services to taxonomists for standard genome sequencing and annotation.</title>
        <authorList>
            <consortium name="The Broad Institute Genomics Platform"/>
            <consortium name="The Broad Institute Genome Sequencing Center for Infectious Disease"/>
            <person name="Wu L."/>
            <person name="Ma J."/>
        </authorList>
    </citation>
    <scope>NUCLEOTIDE SEQUENCE [LARGE SCALE GENOMIC DNA]</scope>
    <source>
        <strain evidence="5 6">CGMCC 1.12563</strain>
    </source>
</reference>
<keyword evidence="6" id="KW-1185">Reference proteome</keyword>
<name>A0ABD6AW21_9EURY</name>
<comment type="similarity">
    <text evidence="1">Belongs to the NAD(P)-dependent epimerase/dehydratase family.</text>
</comment>